<evidence type="ECO:0000256" key="3">
    <source>
        <dbReference type="ARBA" id="ARBA00022729"/>
    </source>
</evidence>
<accession>A0ABU8ERD9</accession>
<name>A0ABU8ERD9_9GAMM</name>
<evidence type="ECO:0000259" key="7">
    <source>
        <dbReference type="Pfam" id="PF17188"/>
    </source>
</evidence>
<dbReference type="PIRSF" id="PIRSF005427">
    <property type="entry name" value="RseB"/>
    <property type="match status" value="1"/>
</dbReference>
<evidence type="ECO:0000256" key="1">
    <source>
        <dbReference type="ARBA" id="ARBA00004418"/>
    </source>
</evidence>
<dbReference type="Pfam" id="PF03888">
    <property type="entry name" value="MucB_RseB"/>
    <property type="match status" value="1"/>
</dbReference>
<dbReference type="PANTHER" id="PTHR38782:SF1">
    <property type="entry name" value="SIGMA-E FACTOR REGULATORY PROTEIN RSEB"/>
    <property type="match status" value="1"/>
</dbReference>
<dbReference type="RefSeq" id="WP_010560771.1">
    <property type="nucleotide sequence ID" value="NZ_JBAWKS010000001.1"/>
</dbReference>
<keyword evidence="3 5" id="KW-0732">Signal</keyword>
<reference evidence="8 9" key="1">
    <citation type="submission" date="2023-12" db="EMBL/GenBank/DDBJ databases">
        <title>Friends and Foes: Symbiotic and Algicidal bacterial influence on Karenia brevis blooms.</title>
        <authorList>
            <person name="Fei C."/>
            <person name="Mohamed A.R."/>
            <person name="Booker A."/>
            <person name="Arshad M."/>
            <person name="Klass S."/>
            <person name="Ahn S."/>
            <person name="Gilbert P.M."/>
            <person name="Heil C.A."/>
            <person name="Martinez J.M."/>
            <person name="Amin S.A."/>
        </authorList>
    </citation>
    <scope>NUCLEOTIDE SEQUENCE [LARGE SCALE GENOMIC DNA]</scope>
    <source>
        <strain evidence="8 9">CE15</strain>
    </source>
</reference>
<evidence type="ECO:0000259" key="6">
    <source>
        <dbReference type="Pfam" id="PF03888"/>
    </source>
</evidence>
<dbReference type="InterPro" id="IPR038484">
    <property type="entry name" value="MucB/RseB_C_sf"/>
</dbReference>
<organism evidence="8 9">
    <name type="scientific">Pseudoalteromonas spongiae</name>
    <dbReference type="NCBI Taxonomy" id="298657"/>
    <lineage>
        <taxon>Bacteria</taxon>
        <taxon>Pseudomonadati</taxon>
        <taxon>Pseudomonadota</taxon>
        <taxon>Gammaproteobacteria</taxon>
        <taxon>Alteromonadales</taxon>
        <taxon>Pseudoalteromonadaceae</taxon>
        <taxon>Pseudoalteromonas</taxon>
    </lineage>
</organism>
<evidence type="ECO:0000256" key="2">
    <source>
        <dbReference type="ARBA" id="ARBA00008150"/>
    </source>
</evidence>
<dbReference type="Gene3D" id="3.30.200.100">
    <property type="entry name" value="MucB/RseB, C-terminal domain"/>
    <property type="match status" value="1"/>
</dbReference>
<comment type="similarity">
    <text evidence="2">Belongs to the RseB family.</text>
</comment>
<protein>
    <submittedName>
        <fullName evidence="8">MucB/RseB C-terminal domain-containing protein</fullName>
    </submittedName>
</protein>
<feature type="domain" description="MucB/RseB C-terminal" evidence="7">
    <location>
        <begin position="216"/>
        <end position="311"/>
    </location>
</feature>
<dbReference type="CDD" id="cd16327">
    <property type="entry name" value="RseB"/>
    <property type="match status" value="1"/>
</dbReference>
<proteinExistence type="inferred from homology"/>
<dbReference type="Gene3D" id="2.50.20.10">
    <property type="entry name" value="Lipoprotein localisation LolA/LolB/LppX"/>
    <property type="match status" value="1"/>
</dbReference>
<feature type="signal peptide" evidence="5">
    <location>
        <begin position="1"/>
        <end position="18"/>
    </location>
</feature>
<dbReference type="Proteomes" id="UP001382455">
    <property type="component" value="Unassembled WGS sequence"/>
</dbReference>
<evidence type="ECO:0000313" key="9">
    <source>
        <dbReference type="Proteomes" id="UP001382455"/>
    </source>
</evidence>
<evidence type="ECO:0000313" key="8">
    <source>
        <dbReference type="EMBL" id="MEI4548801.1"/>
    </source>
</evidence>
<gene>
    <name evidence="8" type="ORF">WAE96_03630</name>
</gene>
<evidence type="ECO:0000256" key="5">
    <source>
        <dbReference type="SAM" id="SignalP"/>
    </source>
</evidence>
<comment type="caution">
    <text evidence="8">The sequence shown here is derived from an EMBL/GenBank/DDBJ whole genome shotgun (WGS) entry which is preliminary data.</text>
</comment>
<comment type="subcellular location">
    <subcellularLocation>
        <location evidence="1">Periplasm</location>
    </subcellularLocation>
</comment>
<dbReference type="Pfam" id="PF17188">
    <property type="entry name" value="MucB_RseB_C"/>
    <property type="match status" value="1"/>
</dbReference>
<keyword evidence="9" id="KW-1185">Reference proteome</keyword>
<feature type="domain" description="MucB/RseB N-terminal" evidence="6">
    <location>
        <begin position="23"/>
        <end position="206"/>
    </location>
</feature>
<evidence type="ECO:0000256" key="4">
    <source>
        <dbReference type="ARBA" id="ARBA00022764"/>
    </source>
</evidence>
<sequence>MRIFVVLAWLVVALPSFASEPNEAKQLLLEMANTVKNSNFTASFVVVKGRNNIEPYAWRHANYKGTELEHLSLLDGAGVEMLRVGNVVTYFEPQNPPYSLNSSSLAGPIPSIIFNDISELEPNYHFAIGGKSRISGRVAQLVRIESKDQAKFNYWLWLDEHSKLPLKTAYVSAAGEIVEQLQMTNVSFSEQPSVELIEMSQQNLPAPVTAVKEEQSIETWQVDAMPAGFALVKSERQTLNLNGELADYYLYSDGLIEVSVFIQRPLASNSRSKALSAGATTVFIHQAPGYEVSVIGQLPPMTAKLVAESVQRAN</sequence>
<keyword evidence="4" id="KW-0574">Periplasm</keyword>
<dbReference type="InterPro" id="IPR033436">
    <property type="entry name" value="MucB/RseB_C"/>
</dbReference>
<dbReference type="EMBL" id="JBAWKS010000001">
    <property type="protein sequence ID" value="MEI4548801.1"/>
    <property type="molecule type" value="Genomic_DNA"/>
</dbReference>
<dbReference type="InterPro" id="IPR033434">
    <property type="entry name" value="MucB/RseB_N"/>
</dbReference>
<dbReference type="PANTHER" id="PTHR38782">
    <property type="match status" value="1"/>
</dbReference>
<dbReference type="InterPro" id="IPR005588">
    <property type="entry name" value="MucB_RseB"/>
</dbReference>
<feature type="chain" id="PRO_5047220988" evidence="5">
    <location>
        <begin position="19"/>
        <end position="314"/>
    </location>
</feature>